<gene>
    <name evidence="1" type="ORF">RPERSI_LOCUS36318</name>
</gene>
<keyword evidence="2" id="KW-1185">Reference proteome</keyword>
<dbReference type="Proteomes" id="UP000789920">
    <property type="component" value="Unassembled WGS sequence"/>
</dbReference>
<name>A0ACA9SY67_9GLOM</name>
<evidence type="ECO:0000313" key="1">
    <source>
        <dbReference type="EMBL" id="CAG8850908.1"/>
    </source>
</evidence>
<reference evidence="1" key="1">
    <citation type="submission" date="2021-06" db="EMBL/GenBank/DDBJ databases">
        <authorList>
            <person name="Kallberg Y."/>
            <person name="Tangrot J."/>
            <person name="Rosling A."/>
        </authorList>
    </citation>
    <scope>NUCLEOTIDE SEQUENCE</scope>
    <source>
        <strain evidence="1">MA461A</strain>
    </source>
</reference>
<organism evidence="1 2">
    <name type="scientific">Racocetra persica</name>
    <dbReference type="NCBI Taxonomy" id="160502"/>
    <lineage>
        <taxon>Eukaryota</taxon>
        <taxon>Fungi</taxon>
        <taxon>Fungi incertae sedis</taxon>
        <taxon>Mucoromycota</taxon>
        <taxon>Glomeromycotina</taxon>
        <taxon>Glomeromycetes</taxon>
        <taxon>Diversisporales</taxon>
        <taxon>Gigasporaceae</taxon>
        <taxon>Racocetra</taxon>
    </lineage>
</organism>
<feature type="non-terminal residue" evidence="1">
    <location>
        <position position="1"/>
    </location>
</feature>
<dbReference type="EMBL" id="CAJVQC010173246">
    <property type="protein sequence ID" value="CAG8850908.1"/>
    <property type="molecule type" value="Genomic_DNA"/>
</dbReference>
<comment type="caution">
    <text evidence="1">The sequence shown here is derived from an EMBL/GenBank/DDBJ whole genome shotgun (WGS) entry which is preliminary data.</text>
</comment>
<protein>
    <submittedName>
        <fullName evidence="1">25646_t:CDS:1</fullName>
    </submittedName>
</protein>
<proteinExistence type="predicted"/>
<evidence type="ECO:0000313" key="2">
    <source>
        <dbReference type="Proteomes" id="UP000789920"/>
    </source>
</evidence>
<sequence>ISLGLFGLSSNIYNCLGQFTPISTASSVAKVNDLTTNLKHLLSAWVDPAMGEDPETMKMIKRLTPKKYKEE</sequence>
<accession>A0ACA9SY67</accession>